<dbReference type="InterPro" id="IPR013752">
    <property type="entry name" value="KPA_reductase"/>
</dbReference>
<evidence type="ECO:0000256" key="3">
    <source>
        <dbReference type="SAM" id="MobiDB-lite"/>
    </source>
</evidence>
<sequence>MSLITPTIRRIPQYDNPFPRVFILGIGPVARYLAFGLSQHCPTLPISLIVYNEKLLRLFRALPDPITYTDPDGVLQTLTNSKGNIPWGNHALSVKSGYKLHPGLSISHLIVVNQGGLEQTARDLYPLRRRLHPKSTVVFMQQTPGVVDNDFFYGRLFPDVGFRPQNIWYGKVKTDVRSLRDPRPFYENGTVPSEREQMEKPPGEKWEKWLEEVATEGGGSPLGIKVCGKREKIGMEIARAERGLVPPEWFEDVRRGERPKGWGAMPFLVEKLVEAELFKTKVRTGEEMKVDGLRKLAIDTIVGCLSVLFRCENGELLKWGRPRIMHALVNELAPVLEKMVPSGAGHEARRKFTPAAIRALITTYISLTPGQHTRMLKQATAEEYRHKTTSAVRETMGYIVDKGKGWGMEVSSLEEILGLLRRGETVRRVPELQRLLRKVPFDFTGGVKSVGFGAYLFEEPKGEDNGTGEEGKKGVIEEEEEEEDEDVKAAKEFMKSLGFEI</sequence>
<organism evidence="5 6">
    <name type="scientific">Podospora australis</name>
    <dbReference type="NCBI Taxonomy" id="1536484"/>
    <lineage>
        <taxon>Eukaryota</taxon>
        <taxon>Fungi</taxon>
        <taxon>Dikarya</taxon>
        <taxon>Ascomycota</taxon>
        <taxon>Pezizomycotina</taxon>
        <taxon>Sordariomycetes</taxon>
        <taxon>Sordariomycetidae</taxon>
        <taxon>Sordariales</taxon>
        <taxon>Podosporaceae</taxon>
        <taxon>Podospora</taxon>
    </lineage>
</organism>
<name>A0AAN7AES7_9PEZI</name>
<evidence type="ECO:0000313" key="6">
    <source>
        <dbReference type="Proteomes" id="UP001302126"/>
    </source>
</evidence>
<gene>
    <name evidence="5" type="ORF">QBC35DRAFT_555307</name>
</gene>
<proteinExistence type="predicted"/>
<dbReference type="SUPFAM" id="SSF48179">
    <property type="entry name" value="6-phosphogluconate dehydrogenase C-terminal domain-like"/>
    <property type="match status" value="1"/>
</dbReference>
<dbReference type="GO" id="GO:0005739">
    <property type="term" value="C:mitochondrion"/>
    <property type="evidence" value="ECO:0007669"/>
    <property type="project" value="TreeGrafter"/>
</dbReference>
<dbReference type="PANTHER" id="PTHR43765:SF2">
    <property type="entry name" value="2-DEHYDROPANTOATE 2-REDUCTASE"/>
    <property type="match status" value="1"/>
</dbReference>
<dbReference type="Proteomes" id="UP001302126">
    <property type="component" value="Unassembled WGS sequence"/>
</dbReference>
<reference evidence="5" key="2">
    <citation type="submission" date="2023-05" db="EMBL/GenBank/DDBJ databases">
        <authorList>
            <consortium name="Lawrence Berkeley National Laboratory"/>
            <person name="Steindorff A."/>
            <person name="Hensen N."/>
            <person name="Bonometti L."/>
            <person name="Westerberg I."/>
            <person name="Brannstrom I.O."/>
            <person name="Guillou S."/>
            <person name="Cros-Aarteil S."/>
            <person name="Calhoun S."/>
            <person name="Haridas S."/>
            <person name="Kuo A."/>
            <person name="Mondo S."/>
            <person name="Pangilinan J."/>
            <person name="Riley R."/>
            <person name="Labutti K."/>
            <person name="Andreopoulos B."/>
            <person name="Lipzen A."/>
            <person name="Chen C."/>
            <person name="Yanf M."/>
            <person name="Daum C."/>
            <person name="Ng V."/>
            <person name="Clum A."/>
            <person name="Ohm R."/>
            <person name="Martin F."/>
            <person name="Silar P."/>
            <person name="Natvig D."/>
            <person name="Lalanne C."/>
            <person name="Gautier V."/>
            <person name="Ament-Velasquez S.L."/>
            <person name="Kruys A."/>
            <person name="Hutchinson M.I."/>
            <person name="Powell A.J."/>
            <person name="Barry K."/>
            <person name="Miller A.N."/>
            <person name="Grigoriev I.V."/>
            <person name="Debuchy R."/>
            <person name="Gladieux P."/>
            <person name="Thoren M.H."/>
            <person name="Johannesson H."/>
        </authorList>
    </citation>
    <scope>NUCLEOTIDE SEQUENCE</scope>
    <source>
        <strain evidence="5">PSN309</strain>
    </source>
</reference>
<protein>
    <recommendedName>
        <fullName evidence="4">Ketopantoate reductase C-terminal domain-containing protein</fullName>
    </recommendedName>
</protein>
<feature type="compositionally biased region" description="Basic and acidic residues" evidence="3">
    <location>
        <begin position="459"/>
        <end position="476"/>
    </location>
</feature>
<keyword evidence="2" id="KW-0560">Oxidoreductase</keyword>
<keyword evidence="6" id="KW-1185">Reference proteome</keyword>
<reference evidence="5" key="1">
    <citation type="journal article" date="2023" name="Mol. Phylogenet. Evol.">
        <title>Genome-scale phylogeny and comparative genomics of the fungal order Sordariales.</title>
        <authorList>
            <person name="Hensen N."/>
            <person name="Bonometti L."/>
            <person name="Westerberg I."/>
            <person name="Brannstrom I.O."/>
            <person name="Guillou S."/>
            <person name="Cros-Aarteil S."/>
            <person name="Calhoun S."/>
            <person name="Haridas S."/>
            <person name="Kuo A."/>
            <person name="Mondo S."/>
            <person name="Pangilinan J."/>
            <person name="Riley R."/>
            <person name="LaButti K."/>
            <person name="Andreopoulos B."/>
            <person name="Lipzen A."/>
            <person name="Chen C."/>
            <person name="Yan M."/>
            <person name="Daum C."/>
            <person name="Ng V."/>
            <person name="Clum A."/>
            <person name="Steindorff A."/>
            <person name="Ohm R.A."/>
            <person name="Martin F."/>
            <person name="Silar P."/>
            <person name="Natvig D.O."/>
            <person name="Lalanne C."/>
            <person name="Gautier V."/>
            <person name="Ament-Velasquez S.L."/>
            <person name="Kruys A."/>
            <person name="Hutchinson M.I."/>
            <person name="Powell A.J."/>
            <person name="Barry K."/>
            <person name="Miller A.N."/>
            <person name="Grigoriev I.V."/>
            <person name="Debuchy R."/>
            <person name="Gladieux P."/>
            <person name="Hiltunen Thoren M."/>
            <person name="Johannesson H."/>
        </authorList>
    </citation>
    <scope>NUCLEOTIDE SEQUENCE</scope>
    <source>
        <strain evidence="5">PSN309</strain>
    </source>
</reference>
<comment type="caution">
    <text evidence="5">The sequence shown here is derived from an EMBL/GenBank/DDBJ whole genome shotgun (WGS) entry which is preliminary data.</text>
</comment>
<dbReference type="Gene3D" id="1.10.1040.10">
    <property type="entry name" value="N-(1-d-carboxylethyl)-l-norvaline Dehydrogenase, domain 2"/>
    <property type="match status" value="1"/>
</dbReference>
<accession>A0AAN7AES7</accession>
<dbReference type="GO" id="GO:0050661">
    <property type="term" value="F:NADP binding"/>
    <property type="evidence" value="ECO:0007669"/>
    <property type="project" value="TreeGrafter"/>
</dbReference>
<dbReference type="InterPro" id="IPR013328">
    <property type="entry name" value="6PGD_dom2"/>
</dbReference>
<dbReference type="EMBL" id="MU864436">
    <property type="protein sequence ID" value="KAK4185916.1"/>
    <property type="molecule type" value="Genomic_DNA"/>
</dbReference>
<feature type="compositionally biased region" description="Acidic residues" evidence="3">
    <location>
        <begin position="477"/>
        <end position="486"/>
    </location>
</feature>
<evidence type="ECO:0000313" key="5">
    <source>
        <dbReference type="EMBL" id="KAK4185916.1"/>
    </source>
</evidence>
<dbReference type="InterPro" id="IPR050838">
    <property type="entry name" value="Ketopantoate_reductase"/>
</dbReference>
<dbReference type="Pfam" id="PF08546">
    <property type="entry name" value="ApbA_C"/>
    <property type="match status" value="1"/>
</dbReference>
<dbReference type="PANTHER" id="PTHR43765">
    <property type="entry name" value="2-DEHYDROPANTOATE 2-REDUCTASE-RELATED"/>
    <property type="match status" value="1"/>
</dbReference>
<dbReference type="InterPro" id="IPR008927">
    <property type="entry name" value="6-PGluconate_DH-like_C_sf"/>
</dbReference>
<feature type="domain" description="Ketopantoate reductase C-terminal" evidence="4">
    <location>
        <begin position="293"/>
        <end position="422"/>
    </location>
</feature>
<evidence type="ECO:0000256" key="1">
    <source>
        <dbReference type="ARBA" id="ARBA00022857"/>
    </source>
</evidence>
<evidence type="ECO:0000256" key="2">
    <source>
        <dbReference type="ARBA" id="ARBA00023002"/>
    </source>
</evidence>
<dbReference type="GO" id="GO:0008677">
    <property type="term" value="F:2-dehydropantoate 2-reductase activity"/>
    <property type="evidence" value="ECO:0007669"/>
    <property type="project" value="TreeGrafter"/>
</dbReference>
<keyword evidence="1" id="KW-0521">NADP</keyword>
<dbReference type="AlphaFoldDB" id="A0AAN7AES7"/>
<feature type="region of interest" description="Disordered" evidence="3">
    <location>
        <begin position="459"/>
        <end position="487"/>
    </location>
</feature>
<evidence type="ECO:0000259" key="4">
    <source>
        <dbReference type="Pfam" id="PF08546"/>
    </source>
</evidence>